<accession>A0A0D0TKX7</accession>
<comment type="caution">
    <text evidence="2">The sequence shown here is derived from an EMBL/GenBank/DDBJ whole genome shotgun (WGS) entry which is preliminary data.</text>
</comment>
<organism evidence="2 3">
    <name type="scientific">Pseudomonas fluorescens</name>
    <dbReference type="NCBI Taxonomy" id="294"/>
    <lineage>
        <taxon>Bacteria</taxon>
        <taxon>Pseudomonadati</taxon>
        <taxon>Pseudomonadota</taxon>
        <taxon>Gammaproteobacteria</taxon>
        <taxon>Pseudomonadales</taxon>
        <taxon>Pseudomonadaceae</taxon>
        <taxon>Pseudomonas</taxon>
    </lineage>
</organism>
<gene>
    <name evidence="2" type="ORF">PFLU3_21540</name>
</gene>
<dbReference type="RefSeq" id="WP_043048366.1">
    <property type="nucleotide sequence ID" value="NZ_JXCQ01000013.1"/>
</dbReference>
<evidence type="ECO:0000256" key="1">
    <source>
        <dbReference type="SAM" id="SignalP"/>
    </source>
</evidence>
<dbReference type="Proteomes" id="UP000032210">
    <property type="component" value="Unassembled WGS sequence"/>
</dbReference>
<dbReference type="PATRIC" id="fig|294.125.peg.2207"/>
<protein>
    <recommendedName>
        <fullName evidence="4">Holliday junction resolvasome, helicase subunit</fullName>
    </recommendedName>
</protein>
<dbReference type="Pfam" id="PF09498">
    <property type="entry name" value="DUF2388"/>
    <property type="match status" value="1"/>
</dbReference>
<dbReference type="NCBIfam" id="TIGR02448">
    <property type="entry name" value="conserverd hypothetical protein"/>
    <property type="match status" value="1"/>
</dbReference>
<sequence>MSRLRLLCTAAVLTLAANAHASSFIMTTDSIVGALKATSDATSDATSSLRDNKVVQAARDDAASFVASAGAIRGVKLESALAHIRQQAPQLNTATDAQLAQAILAI</sequence>
<dbReference type="AlphaFoldDB" id="A0A0D0TKX7"/>
<evidence type="ECO:0000313" key="2">
    <source>
        <dbReference type="EMBL" id="KIR22654.1"/>
    </source>
</evidence>
<evidence type="ECO:0008006" key="4">
    <source>
        <dbReference type="Google" id="ProtNLM"/>
    </source>
</evidence>
<name>A0A0D0TKX7_PSEFL</name>
<reference evidence="2 3" key="1">
    <citation type="submission" date="2015-01" db="EMBL/GenBank/DDBJ databases">
        <title>Genome sequence of the beneficial rhizobacterium Pseudomonas fluorescens 2-79.</title>
        <authorList>
            <person name="Thuermer A."/>
            <person name="Daniel R."/>
        </authorList>
    </citation>
    <scope>NUCLEOTIDE SEQUENCE [LARGE SCALE GENOMIC DNA]</scope>
    <source>
        <strain evidence="2 3">2-79</strain>
    </source>
</reference>
<keyword evidence="1" id="KW-0732">Signal</keyword>
<proteinExistence type="predicted"/>
<dbReference type="InterPro" id="IPR012661">
    <property type="entry name" value="CHP02448"/>
</dbReference>
<dbReference type="EMBL" id="JXCQ01000013">
    <property type="protein sequence ID" value="KIR22654.1"/>
    <property type="molecule type" value="Genomic_DNA"/>
</dbReference>
<feature type="chain" id="PRO_5002222061" description="Holliday junction resolvasome, helicase subunit" evidence="1">
    <location>
        <begin position="22"/>
        <end position="106"/>
    </location>
</feature>
<feature type="signal peptide" evidence="1">
    <location>
        <begin position="1"/>
        <end position="21"/>
    </location>
</feature>
<evidence type="ECO:0000313" key="3">
    <source>
        <dbReference type="Proteomes" id="UP000032210"/>
    </source>
</evidence>